<organism evidence="1 2">
    <name type="scientific">Marasmius crinis-equi</name>
    <dbReference type="NCBI Taxonomy" id="585013"/>
    <lineage>
        <taxon>Eukaryota</taxon>
        <taxon>Fungi</taxon>
        <taxon>Dikarya</taxon>
        <taxon>Basidiomycota</taxon>
        <taxon>Agaricomycotina</taxon>
        <taxon>Agaricomycetes</taxon>
        <taxon>Agaricomycetidae</taxon>
        <taxon>Agaricales</taxon>
        <taxon>Marasmiineae</taxon>
        <taxon>Marasmiaceae</taxon>
        <taxon>Marasmius</taxon>
    </lineage>
</organism>
<name>A0ABR3ESR8_9AGAR</name>
<gene>
    <name evidence="1" type="ORF">V5O48_016056</name>
</gene>
<reference evidence="1 2" key="1">
    <citation type="submission" date="2024-02" db="EMBL/GenBank/DDBJ databases">
        <title>A draft genome for the cacao thread blight pathogen Marasmius crinis-equi.</title>
        <authorList>
            <person name="Cohen S.P."/>
            <person name="Baruah I.K."/>
            <person name="Amoako-Attah I."/>
            <person name="Bukari Y."/>
            <person name="Meinhardt L.W."/>
            <person name="Bailey B.A."/>
        </authorList>
    </citation>
    <scope>NUCLEOTIDE SEQUENCE [LARGE SCALE GENOMIC DNA]</scope>
    <source>
        <strain evidence="1 2">GH-76</strain>
    </source>
</reference>
<accession>A0ABR3ESR8</accession>
<proteinExistence type="predicted"/>
<keyword evidence="2" id="KW-1185">Reference proteome</keyword>
<sequence>MADYNWGNEFGPFGEVQGEEGEVVLRAFLPQQLGNSDSPPSQIVPLLQADQILYALAAASNADGAGVFLATWNQLANSLPEW</sequence>
<protein>
    <submittedName>
        <fullName evidence="1">Uncharacterized protein</fullName>
    </submittedName>
</protein>
<dbReference type="Proteomes" id="UP001465976">
    <property type="component" value="Unassembled WGS sequence"/>
</dbReference>
<evidence type="ECO:0000313" key="1">
    <source>
        <dbReference type="EMBL" id="KAL0565958.1"/>
    </source>
</evidence>
<dbReference type="EMBL" id="JBAHYK010002058">
    <property type="protein sequence ID" value="KAL0565958.1"/>
    <property type="molecule type" value="Genomic_DNA"/>
</dbReference>
<comment type="caution">
    <text evidence="1">The sequence shown here is derived from an EMBL/GenBank/DDBJ whole genome shotgun (WGS) entry which is preliminary data.</text>
</comment>
<evidence type="ECO:0000313" key="2">
    <source>
        <dbReference type="Proteomes" id="UP001465976"/>
    </source>
</evidence>